<name>A0A381PJC5_9ZZZZ</name>
<dbReference type="HAMAP" id="MF_01228">
    <property type="entry name" value="Met_tRNA_synth_type2"/>
    <property type="match status" value="1"/>
</dbReference>
<evidence type="ECO:0000256" key="4">
    <source>
        <dbReference type="ARBA" id="ARBA00022840"/>
    </source>
</evidence>
<organism evidence="9">
    <name type="scientific">marine metagenome</name>
    <dbReference type="NCBI Taxonomy" id="408172"/>
    <lineage>
        <taxon>unclassified sequences</taxon>
        <taxon>metagenomes</taxon>
        <taxon>ecological metagenomes</taxon>
    </lineage>
</organism>
<dbReference type="InterPro" id="IPR023457">
    <property type="entry name" value="Met-tRNA_synth_2"/>
</dbReference>
<keyword evidence="4" id="KW-0067">ATP-binding</keyword>
<evidence type="ECO:0000256" key="6">
    <source>
        <dbReference type="ARBA" id="ARBA00023146"/>
    </source>
</evidence>
<evidence type="ECO:0000259" key="7">
    <source>
        <dbReference type="Pfam" id="PF08264"/>
    </source>
</evidence>
<protein>
    <recommendedName>
        <fullName evidence="1">methionine--tRNA ligase</fullName>
        <ecNumber evidence="1">6.1.1.10</ecNumber>
    </recommendedName>
</protein>
<sequence>MKNYYITTPIYYVNDKPHIGHAYTTILADTLARFQRLVEQESFFLTGLDEHGLKVQQAAEKNGMSAKDHCDKMAPAFLELWDKLNIQYSDFIRTTEDRHVKIVQNVLNEVHENGDIYQDEYEGWYSVAEERFITDKELDSGLFREAKKIKERNYFFKMSKYQDALIEKIEKNENFIQPTTRKNEVLGFLKQDLSDLCISRPKSRLEWGIEIPFDKDYVTYVWFDALINYISAPKYSEDDNHFKQFWPADVHLIGKDILTTHSVYWSTMLMSLNIPLPKTIFAHGWWLTDEKKMSKSLGNVVSPLTLVDKFGVDAVRYYLMSEMVLGSDATFSMESFIKRYNSDLANDLGNLVSRVSTLINRNFDSTIPLSKDSNNDLSNEISNINIKDKLDNFQMDRLIQNIMDFVRSINGYMEKNQPWKLVKEDKELAGNVLYNAAESLRISTIMLSPIMPEKCKEILNALGSTSSSLDWGNLKSGEKIPESNPIFPRIIE</sequence>
<dbReference type="Gene3D" id="2.170.220.10">
    <property type="match status" value="1"/>
</dbReference>
<dbReference type="CDD" id="cd07957">
    <property type="entry name" value="Anticodon_Ia_Met"/>
    <property type="match status" value="1"/>
</dbReference>
<keyword evidence="2" id="KW-0436">Ligase</keyword>
<dbReference type="Pfam" id="PF09334">
    <property type="entry name" value="tRNA-synt_1g"/>
    <property type="match status" value="2"/>
</dbReference>
<dbReference type="SUPFAM" id="SSF47323">
    <property type="entry name" value="Anticodon-binding domain of a subclass of class I aminoacyl-tRNA synthetases"/>
    <property type="match status" value="1"/>
</dbReference>
<evidence type="ECO:0000256" key="3">
    <source>
        <dbReference type="ARBA" id="ARBA00022741"/>
    </source>
</evidence>
<dbReference type="Gene3D" id="3.40.50.620">
    <property type="entry name" value="HUPs"/>
    <property type="match status" value="1"/>
</dbReference>
<dbReference type="EC" id="6.1.1.10" evidence="1"/>
<dbReference type="GO" id="GO:0006431">
    <property type="term" value="P:methionyl-tRNA aminoacylation"/>
    <property type="evidence" value="ECO:0007669"/>
    <property type="project" value="InterPro"/>
</dbReference>
<dbReference type="PANTHER" id="PTHR43326">
    <property type="entry name" value="METHIONYL-TRNA SYNTHETASE"/>
    <property type="match status" value="1"/>
</dbReference>
<evidence type="ECO:0000256" key="2">
    <source>
        <dbReference type="ARBA" id="ARBA00022598"/>
    </source>
</evidence>
<dbReference type="SUPFAM" id="SSF52374">
    <property type="entry name" value="Nucleotidylyl transferase"/>
    <property type="match status" value="1"/>
</dbReference>
<dbReference type="NCBIfam" id="NF008900">
    <property type="entry name" value="PRK12267.1"/>
    <property type="match status" value="1"/>
</dbReference>
<dbReference type="Pfam" id="PF08264">
    <property type="entry name" value="Anticodon_1"/>
    <property type="match status" value="1"/>
</dbReference>
<dbReference type="GO" id="GO:0005524">
    <property type="term" value="F:ATP binding"/>
    <property type="evidence" value="ECO:0007669"/>
    <property type="project" value="UniProtKB-KW"/>
</dbReference>
<evidence type="ECO:0000256" key="1">
    <source>
        <dbReference type="ARBA" id="ARBA00012838"/>
    </source>
</evidence>
<dbReference type="NCBIfam" id="TIGR00398">
    <property type="entry name" value="metG"/>
    <property type="match status" value="1"/>
</dbReference>
<feature type="domain" description="Methionyl/Valyl/Leucyl/Isoleucyl-tRNA synthetase anticodon-binding" evidence="7">
    <location>
        <begin position="385"/>
        <end position="467"/>
    </location>
</feature>
<proteinExistence type="inferred from homology"/>
<evidence type="ECO:0000259" key="8">
    <source>
        <dbReference type="Pfam" id="PF09334"/>
    </source>
</evidence>
<keyword evidence="3" id="KW-0547">Nucleotide-binding</keyword>
<feature type="domain" description="Methionyl/Leucyl tRNA synthetase" evidence="8">
    <location>
        <begin position="147"/>
        <end position="355"/>
    </location>
</feature>
<keyword evidence="6" id="KW-0030">Aminoacyl-tRNA synthetase</keyword>
<dbReference type="InterPro" id="IPR009080">
    <property type="entry name" value="tRNAsynth_Ia_anticodon-bd"/>
</dbReference>
<dbReference type="FunFam" id="2.170.220.10:FF:000003">
    <property type="entry name" value="Methionine--tRNA ligase"/>
    <property type="match status" value="1"/>
</dbReference>
<dbReference type="InterPro" id="IPR014729">
    <property type="entry name" value="Rossmann-like_a/b/a_fold"/>
</dbReference>
<dbReference type="InterPro" id="IPR033911">
    <property type="entry name" value="MetRS_core"/>
</dbReference>
<keyword evidence="5" id="KW-0648">Protein biosynthesis</keyword>
<dbReference type="Gene3D" id="1.10.730.10">
    <property type="entry name" value="Isoleucyl-tRNA Synthetase, Domain 1"/>
    <property type="match status" value="1"/>
</dbReference>
<dbReference type="AlphaFoldDB" id="A0A381PJC5"/>
<dbReference type="EMBL" id="UINC01001003">
    <property type="protein sequence ID" value="SUZ67111.1"/>
    <property type="molecule type" value="Genomic_DNA"/>
</dbReference>
<dbReference type="InterPro" id="IPR014758">
    <property type="entry name" value="Met-tRNA_synth"/>
</dbReference>
<accession>A0A381PJC5</accession>
<dbReference type="InterPro" id="IPR015413">
    <property type="entry name" value="Methionyl/Leucyl_tRNA_Synth"/>
</dbReference>
<dbReference type="InterPro" id="IPR013155">
    <property type="entry name" value="M/V/L/I-tRNA-synth_anticd-bd"/>
</dbReference>
<gene>
    <name evidence="9" type="ORF">METZ01_LOCUS19965</name>
</gene>
<dbReference type="CDD" id="cd00814">
    <property type="entry name" value="MetRS_core"/>
    <property type="match status" value="1"/>
</dbReference>
<evidence type="ECO:0000256" key="5">
    <source>
        <dbReference type="ARBA" id="ARBA00022917"/>
    </source>
</evidence>
<dbReference type="PRINTS" id="PR01041">
    <property type="entry name" value="TRNASYNTHMET"/>
</dbReference>
<feature type="domain" description="Methionyl/Leucyl tRNA synthetase" evidence="8">
    <location>
        <begin position="4"/>
        <end position="138"/>
    </location>
</feature>
<dbReference type="InterPro" id="IPR041872">
    <property type="entry name" value="Anticodon_Met"/>
</dbReference>
<evidence type="ECO:0000313" key="9">
    <source>
        <dbReference type="EMBL" id="SUZ67111.1"/>
    </source>
</evidence>
<dbReference type="PANTHER" id="PTHR43326:SF1">
    <property type="entry name" value="METHIONINE--TRNA LIGASE, MITOCHONDRIAL"/>
    <property type="match status" value="1"/>
</dbReference>
<dbReference type="GO" id="GO:0004825">
    <property type="term" value="F:methionine-tRNA ligase activity"/>
    <property type="evidence" value="ECO:0007669"/>
    <property type="project" value="UniProtKB-EC"/>
</dbReference>
<reference evidence="9" key="1">
    <citation type="submission" date="2018-05" db="EMBL/GenBank/DDBJ databases">
        <authorList>
            <person name="Lanie J.A."/>
            <person name="Ng W.-L."/>
            <person name="Kazmierczak K.M."/>
            <person name="Andrzejewski T.M."/>
            <person name="Davidsen T.M."/>
            <person name="Wayne K.J."/>
            <person name="Tettelin H."/>
            <person name="Glass J.I."/>
            <person name="Rusch D."/>
            <person name="Podicherti R."/>
            <person name="Tsui H.-C.T."/>
            <person name="Winkler M.E."/>
        </authorList>
    </citation>
    <scope>NUCLEOTIDE SEQUENCE</scope>
</reference>